<dbReference type="SUPFAM" id="SSF51419">
    <property type="entry name" value="PLP-binding barrel"/>
    <property type="match status" value="1"/>
</dbReference>
<reference evidence="16" key="4">
    <citation type="journal article" date="2015" name="G3 (Bethesda)">
        <title>Genome sequences of three phytopathogenic species of the Magnaporthaceae family of fungi.</title>
        <authorList>
            <person name="Okagaki L.H."/>
            <person name="Nunes C.C."/>
            <person name="Sailsbery J."/>
            <person name="Clay B."/>
            <person name="Brown D."/>
            <person name="John T."/>
            <person name="Oh Y."/>
            <person name="Young N."/>
            <person name="Fitzgerald M."/>
            <person name="Haas B.J."/>
            <person name="Zeng Q."/>
            <person name="Young S."/>
            <person name="Adiconis X."/>
            <person name="Fan L."/>
            <person name="Levin J.Z."/>
            <person name="Mitchell T.K."/>
            <person name="Okubara P.A."/>
            <person name="Farman M.L."/>
            <person name="Kohn L.M."/>
            <person name="Birren B."/>
            <person name="Ma L.-J."/>
            <person name="Dean R.A."/>
        </authorList>
    </citation>
    <scope>NUCLEOTIDE SEQUENCE</scope>
    <source>
        <strain evidence="16">R3-111a-1</strain>
    </source>
</reference>
<dbReference type="Pfam" id="PF01168">
    <property type="entry name" value="Ala_racemase_N"/>
    <property type="match status" value="1"/>
</dbReference>
<comment type="cofactor">
    <cofactor evidence="1">
        <name>pyridoxal 5'-phosphate</name>
        <dbReference type="ChEBI" id="CHEBI:597326"/>
    </cofactor>
</comment>
<evidence type="ECO:0000256" key="9">
    <source>
        <dbReference type="ARBA" id="ARBA00051198"/>
    </source>
</evidence>
<dbReference type="FunFam" id="3.20.20.10:FF:000016">
    <property type="entry name" value="D-serine dehydratase"/>
    <property type="match status" value="1"/>
</dbReference>
<keyword evidence="4" id="KW-0216">Detoxification</keyword>
<dbReference type="OrthoDB" id="20198at2759"/>
<comment type="catalytic activity">
    <reaction evidence="9">
        <text>D-serine = pyruvate + NH4(+)</text>
        <dbReference type="Rhea" id="RHEA:13977"/>
        <dbReference type="ChEBI" id="CHEBI:15361"/>
        <dbReference type="ChEBI" id="CHEBI:28938"/>
        <dbReference type="ChEBI" id="CHEBI:35247"/>
        <dbReference type="EC" id="4.3.1.18"/>
    </reaction>
    <physiologicalReaction direction="left-to-right" evidence="9">
        <dbReference type="Rhea" id="RHEA:13978"/>
    </physiologicalReaction>
</comment>
<dbReference type="Pfam" id="PF14031">
    <property type="entry name" value="D-ser_dehydrat"/>
    <property type="match status" value="1"/>
</dbReference>
<evidence type="ECO:0000256" key="1">
    <source>
        <dbReference type="ARBA" id="ARBA00001933"/>
    </source>
</evidence>
<evidence type="ECO:0000256" key="7">
    <source>
        <dbReference type="ARBA" id="ARBA00022898"/>
    </source>
</evidence>
<dbReference type="RefSeq" id="XP_009219685.1">
    <property type="nucleotide sequence ID" value="XM_009221421.1"/>
</dbReference>
<dbReference type="PANTHER" id="PTHR28004:SF2">
    <property type="entry name" value="D-SERINE DEHYDRATASE"/>
    <property type="match status" value="1"/>
</dbReference>
<evidence type="ECO:0000256" key="4">
    <source>
        <dbReference type="ARBA" id="ARBA00022575"/>
    </source>
</evidence>
<evidence type="ECO:0000256" key="3">
    <source>
        <dbReference type="ARBA" id="ARBA00005323"/>
    </source>
</evidence>
<evidence type="ECO:0000313" key="15">
    <source>
        <dbReference type="EMBL" id="EJT78540.1"/>
    </source>
</evidence>
<evidence type="ECO:0000256" key="11">
    <source>
        <dbReference type="ARBA" id="ARBA00066349"/>
    </source>
</evidence>
<dbReference type="PANTHER" id="PTHR28004">
    <property type="entry name" value="ZGC:162816-RELATED"/>
    <property type="match status" value="1"/>
</dbReference>
<dbReference type="InterPro" id="IPR042208">
    <property type="entry name" value="D-ser_dehydrat-like_sf"/>
</dbReference>
<keyword evidence="17" id="KW-1185">Reference proteome</keyword>
<organism evidence="15">
    <name type="scientific">Gaeumannomyces tritici (strain R3-111a-1)</name>
    <name type="common">Wheat and barley take-all root rot fungus</name>
    <name type="synonym">Gaeumannomyces graminis var. tritici</name>
    <dbReference type="NCBI Taxonomy" id="644352"/>
    <lineage>
        <taxon>Eukaryota</taxon>
        <taxon>Fungi</taxon>
        <taxon>Dikarya</taxon>
        <taxon>Ascomycota</taxon>
        <taxon>Pezizomycotina</taxon>
        <taxon>Sordariomycetes</taxon>
        <taxon>Sordariomycetidae</taxon>
        <taxon>Magnaporthales</taxon>
        <taxon>Magnaporthaceae</taxon>
        <taxon>Gaeumannomyces</taxon>
    </lineage>
</organism>
<evidence type="ECO:0000256" key="10">
    <source>
        <dbReference type="ARBA" id="ARBA00055764"/>
    </source>
</evidence>
<dbReference type="GeneID" id="20344098"/>
<dbReference type="AlphaFoldDB" id="J3NQT4"/>
<reference evidence="15" key="3">
    <citation type="submission" date="2010-09" db="EMBL/GenBank/DDBJ databases">
        <title>Annotation of Gaeumannomyces graminis var. tritici R3-111a-1.</title>
        <authorList>
            <consortium name="The Broad Institute Genome Sequencing Platform"/>
            <person name="Ma L.-J."/>
            <person name="Dead R."/>
            <person name="Young S.K."/>
            <person name="Zeng Q."/>
            <person name="Gargeya S."/>
            <person name="Fitzgerald M."/>
            <person name="Haas B."/>
            <person name="Abouelleil A."/>
            <person name="Alvarado L."/>
            <person name="Arachchi H.M."/>
            <person name="Berlin A."/>
            <person name="Brown A."/>
            <person name="Chapman S.B."/>
            <person name="Chen Z."/>
            <person name="Dunbar C."/>
            <person name="Freedman E."/>
            <person name="Gearin G."/>
            <person name="Gellesch M."/>
            <person name="Goldberg J."/>
            <person name="Griggs A."/>
            <person name="Gujja S."/>
            <person name="Heiman D."/>
            <person name="Howarth C."/>
            <person name="Larson L."/>
            <person name="Lui A."/>
            <person name="MacDonald P.J.P."/>
            <person name="Mehta T."/>
            <person name="Montmayeur A."/>
            <person name="Murphy C."/>
            <person name="Neiman D."/>
            <person name="Pearson M."/>
            <person name="Priest M."/>
            <person name="Roberts A."/>
            <person name="Saif S."/>
            <person name="Shea T."/>
            <person name="Shenoy N."/>
            <person name="Sisk P."/>
            <person name="Stolte C."/>
            <person name="Sykes S."/>
            <person name="Yandava C."/>
            <person name="Wortman J."/>
            <person name="Nusbaum C."/>
            <person name="Birren B."/>
        </authorList>
    </citation>
    <scope>NUCLEOTIDE SEQUENCE</scope>
    <source>
        <strain evidence="15">R3-111a-1</strain>
    </source>
</reference>
<evidence type="ECO:0000256" key="2">
    <source>
        <dbReference type="ARBA" id="ARBA00001947"/>
    </source>
</evidence>
<dbReference type="eggNOG" id="ENOG502QRZ0">
    <property type="taxonomic scope" value="Eukaryota"/>
</dbReference>
<reference evidence="15" key="2">
    <citation type="submission" date="2010-07" db="EMBL/GenBank/DDBJ databases">
        <authorList>
            <consortium name="The Broad Institute Genome Sequencing Platform"/>
            <consortium name="Broad Institute Genome Sequencing Center for Infectious Disease"/>
            <person name="Ma L.-J."/>
            <person name="Dead R."/>
            <person name="Young S."/>
            <person name="Zeng Q."/>
            <person name="Koehrsen M."/>
            <person name="Alvarado L."/>
            <person name="Berlin A."/>
            <person name="Chapman S.B."/>
            <person name="Chen Z."/>
            <person name="Freedman E."/>
            <person name="Gellesch M."/>
            <person name="Goldberg J."/>
            <person name="Griggs A."/>
            <person name="Gujja S."/>
            <person name="Heilman E.R."/>
            <person name="Heiman D."/>
            <person name="Hepburn T."/>
            <person name="Howarth C."/>
            <person name="Jen D."/>
            <person name="Larson L."/>
            <person name="Mehta T."/>
            <person name="Neiman D."/>
            <person name="Pearson M."/>
            <person name="Roberts A."/>
            <person name="Saif S."/>
            <person name="Shea T."/>
            <person name="Shenoy N."/>
            <person name="Sisk P."/>
            <person name="Stolte C."/>
            <person name="Sykes S."/>
            <person name="Walk T."/>
            <person name="White J."/>
            <person name="Yandava C."/>
            <person name="Haas B."/>
            <person name="Nusbaum C."/>
            <person name="Birren B."/>
        </authorList>
    </citation>
    <scope>NUCLEOTIDE SEQUENCE</scope>
    <source>
        <strain evidence="15">R3-111a-1</strain>
    </source>
</reference>
<dbReference type="VEuPathDB" id="FungiDB:GGTG_03640"/>
<evidence type="ECO:0000256" key="6">
    <source>
        <dbReference type="ARBA" id="ARBA00022833"/>
    </source>
</evidence>
<reference evidence="17" key="1">
    <citation type="submission" date="2010-07" db="EMBL/GenBank/DDBJ databases">
        <title>The genome sequence of Gaeumannomyces graminis var. tritici strain R3-111a-1.</title>
        <authorList>
            <consortium name="The Broad Institute Genome Sequencing Platform"/>
            <person name="Ma L.-J."/>
            <person name="Dead R."/>
            <person name="Young S."/>
            <person name="Zeng Q."/>
            <person name="Koehrsen M."/>
            <person name="Alvarado L."/>
            <person name="Berlin A."/>
            <person name="Chapman S.B."/>
            <person name="Chen Z."/>
            <person name="Freedman E."/>
            <person name="Gellesch M."/>
            <person name="Goldberg J."/>
            <person name="Griggs A."/>
            <person name="Gujja S."/>
            <person name="Heilman E.R."/>
            <person name="Heiman D."/>
            <person name="Hepburn T."/>
            <person name="Howarth C."/>
            <person name="Jen D."/>
            <person name="Larson L."/>
            <person name="Mehta T."/>
            <person name="Neiman D."/>
            <person name="Pearson M."/>
            <person name="Roberts A."/>
            <person name="Saif S."/>
            <person name="Shea T."/>
            <person name="Shenoy N."/>
            <person name="Sisk P."/>
            <person name="Stolte C."/>
            <person name="Sykes S."/>
            <person name="Walk T."/>
            <person name="White J."/>
            <person name="Yandava C."/>
            <person name="Haas B."/>
            <person name="Nusbaum C."/>
            <person name="Birren B."/>
        </authorList>
    </citation>
    <scope>NUCLEOTIDE SEQUENCE [LARGE SCALE GENOMIC DNA]</scope>
    <source>
        <strain evidence="17">R3-111a-1</strain>
    </source>
</reference>
<dbReference type="InterPro" id="IPR001608">
    <property type="entry name" value="Ala_racemase_N"/>
</dbReference>
<dbReference type="InterPro" id="IPR029066">
    <property type="entry name" value="PLP-binding_barrel"/>
</dbReference>
<dbReference type="HOGENOM" id="CLU_031639_0_0_1"/>
<dbReference type="STRING" id="644352.J3NQT4"/>
<evidence type="ECO:0000256" key="13">
    <source>
        <dbReference type="ARBA" id="ARBA00075219"/>
    </source>
</evidence>
<name>J3NQT4_GAET3</name>
<dbReference type="SMART" id="SM01119">
    <property type="entry name" value="D-ser_dehydrat"/>
    <property type="match status" value="1"/>
</dbReference>
<dbReference type="EC" id="4.3.1.18" evidence="11"/>
<dbReference type="GO" id="GO:0036088">
    <property type="term" value="P:D-serine catabolic process"/>
    <property type="evidence" value="ECO:0007669"/>
    <property type="project" value="TreeGrafter"/>
</dbReference>
<evidence type="ECO:0000313" key="17">
    <source>
        <dbReference type="Proteomes" id="UP000006039"/>
    </source>
</evidence>
<dbReference type="EnsemblFungi" id="EJT78540">
    <property type="protein sequence ID" value="EJT78540"/>
    <property type="gene ID" value="GGTG_03640"/>
</dbReference>
<keyword evidence="6" id="KW-0862">Zinc</keyword>
<keyword evidence="5" id="KW-0479">Metal-binding</keyword>
<evidence type="ECO:0000256" key="12">
    <source>
        <dbReference type="ARBA" id="ARBA00069616"/>
    </source>
</evidence>
<dbReference type="FunCoup" id="J3NQT4">
    <property type="interactions" value="32"/>
</dbReference>
<dbReference type="Gene3D" id="3.20.20.10">
    <property type="entry name" value="Alanine racemase"/>
    <property type="match status" value="1"/>
</dbReference>
<evidence type="ECO:0000259" key="14">
    <source>
        <dbReference type="SMART" id="SM01119"/>
    </source>
</evidence>
<feature type="domain" description="D-serine dehydratase-like" evidence="14">
    <location>
        <begin position="347"/>
        <end position="474"/>
    </location>
</feature>
<evidence type="ECO:0000313" key="16">
    <source>
        <dbReference type="EnsemblFungi" id="EJT78540"/>
    </source>
</evidence>
<proteinExistence type="inferred from homology"/>
<dbReference type="InterPro" id="IPR051466">
    <property type="entry name" value="D-amino_acid_metab_enzyme"/>
</dbReference>
<comment type="cofactor">
    <cofactor evidence="2">
        <name>Zn(2+)</name>
        <dbReference type="ChEBI" id="CHEBI:29105"/>
    </cofactor>
</comment>
<sequence length="494" mass="52758">MAKQEEPYLARLYPSSPKDVLIDLYLGKSLSDLPTPSAILDLAAVRRNCERMLSACSGLGLQWRAHVKTHKTAEITRLQVGDDPATPAQIVVSTLEEAEFLLPLLKEYHAQGRAVNVLYGLPIAPGRMARLAAIGDALGHGSISVLVDHPAQLEHLARFFGNQETAAHTVPRVYIKVDMGGRRAGVEVGSESFRAVTDAALAAHDAGAVVLAGMYSHAGHSYGGDSRTTAVTMMTAELDALVKGADAVVQAAMARLSSQRRHLPPLVLSAGASPTALAVQNLLSSPQAAGLPSDLVSATTTLSALFQEIKSKGHVAEIHAGVYPLLDMQQLAVHSVSSALASWRDVAMTVLSEICSTYPGRGHDGKTSEALCGAGGLALGREFCKAYLGMAVVHPWGRKGADGKPLALPDCDVESFEGWIVGRFSQEHGILTWHAPDGQGSGKPDEFEIGQKVQLWPNHACITSSHFGWYFVIDSDLKGREDEVVDIYIKTRGW</sequence>
<dbReference type="GO" id="GO:0008721">
    <property type="term" value="F:D-serine ammonia-lyase activity"/>
    <property type="evidence" value="ECO:0007669"/>
    <property type="project" value="UniProtKB-EC"/>
</dbReference>
<evidence type="ECO:0000256" key="5">
    <source>
        <dbReference type="ARBA" id="ARBA00022723"/>
    </source>
</evidence>
<keyword evidence="7" id="KW-0663">Pyridoxal phosphate</keyword>
<dbReference type="EMBL" id="GL385396">
    <property type="protein sequence ID" value="EJT78540.1"/>
    <property type="molecule type" value="Genomic_DNA"/>
</dbReference>
<gene>
    <name evidence="16" type="primary">20344098</name>
    <name evidence="15" type="ORF">GGTG_03640</name>
</gene>
<dbReference type="Proteomes" id="UP000006039">
    <property type="component" value="Unassembled WGS sequence"/>
</dbReference>
<comment type="function">
    <text evidence="10">Catalyzes the conversion of D-serine to pyruvate and ammonia. May play a role in D-serine detoxification.</text>
</comment>
<evidence type="ECO:0000256" key="8">
    <source>
        <dbReference type="ARBA" id="ARBA00023239"/>
    </source>
</evidence>
<dbReference type="Gene3D" id="2.40.37.20">
    <property type="entry name" value="D-serine dehydratase-like domain"/>
    <property type="match status" value="1"/>
</dbReference>
<protein>
    <recommendedName>
        <fullName evidence="12">D-serine dehydratase</fullName>
        <ecNumber evidence="11">4.3.1.18</ecNumber>
    </recommendedName>
    <alternativeName>
        <fullName evidence="13">D-serine deaminase</fullName>
    </alternativeName>
</protein>
<comment type="similarity">
    <text evidence="3">Belongs to the DSD1 family.</text>
</comment>
<dbReference type="InterPro" id="IPR026956">
    <property type="entry name" value="D-ser_dehydrat-like_dom"/>
</dbReference>
<reference evidence="16" key="5">
    <citation type="submission" date="2018-04" db="UniProtKB">
        <authorList>
            <consortium name="EnsemblFungi"/>
        </authorList>
    </citation>
    <scope>IDENTIFICATION</scope>
    <source>
        <strain evidence="16">R3-111a-1</strain>
    </source>
</reference>
<keyword evidence="8" id="KW-0456">Lyase</keyword>
<dbReference type="GO" id="GO:0046872">
    <property type="term" value="F:metal ion binding"/>
    <property type="evidence" value="ECO:0007669"/>
    <property type="project" value="UniProtKB-KW"/>
</dbReference>
<dbReference type="GO" id="GO:0009636">
    <property type="term" value="P:response to toxic substance"/>
    <property type="evidence" value="ECO:0007669"/>
    <property type="project" value="UniProtKB-KW"/>
</dbReference>
<accession>J3NQT4</accession>